<evidence type="ECO:0000259" key="2">
    <source>
        <dbReference type="Pfam" id="PF11258"/>
    </source>
</evidence>
<dbReference type="Pfam" id="PF11258">
    <property type="entry name" value="DUF3048"/>
    <property type="match status" value="1"/>
</dbReference>
<dbReference type="Pfam" id="PF17479">
    <property type="entry name" value="DUF3048_C"/>
    <property type="match status" value="1"/>
</dbReference>
<keyword evidence="5" id="KW-1185">Reference proteome</keyword>
<protein>
    <submittedName>
        <fullName evidence="4">DUF3048 family protein</fullName>
    </submittedName>
</protein>
<dbReference type="OrthoDB" id="9779102at2"/>
<accession>A0A369BA47</accession>
<feature type="chain" id="PRO_5016853049" evidence="1">
    <location>
        <begin position="26"/>
        <end position="349"/>
    </location>
</feature>
<dbReference type="Proteomes" id="UP000253034">
    <property type="component" value="Unassembled WGS sequence"/>
</dbReference>
<dbReference type="InterPro" id="IPR021416">
    <property type="entry name" value="DUF3048_N"/>
</dbReference>
<dbReference type="InterPro" id="IPR023158">
    <property type="entry name" value="YerB-like_sf"/>
</dbReference>
<dbReference type="AlphaFoldDB" id="A0A369BA47"/>
<gene>
    <name evidence="4" type="ORF">DFR58_105173</name>
</gene>
<reference evidence="4 5" key="1">
    <citation type="submission" date="2018-07" db="EMBL/GenBank/DDBJ databases">
        <title>Genomic Encyclopedia of Type Strains, Phase IV (KMG-IV): sequencing the most valuable type-strain genomes for metagenomic binning, comparative biology and taxonomic classification.</title>
        <authorList>
            <person name="Goeker M."/>
        </authorList>
    </citation>
    <scope>NUCLEOTIDE SEQUENCE [LARGE SCALE GENOMIC DNA]</scope>
    <source>
        <strain evidence="4 5">DSM 27016</strain>
    </source>
</reference>
<evidence type="ECO:0000256" key="1">
    <source>
        <dbReference type="SAM" id="SignalP"/>
    </source>
</evidence>
<keyword evidence="1" id="KW-0732">Signal</keyword>
<comment type="caution">
    <text evidence="4">The sequence shown here is derived from an EMBL/GenBank/DDBJ whole genome shotgun (WGS) entry which is preliminary data.</text>
</comment>
<evidence type="ECO:0000313" key="5">
    <source>
        <dbReference type="Proteomes" id="UP000253034"/>
    </source>
</evidence>
<evidence type="ECO:0000313" key="4">
    <source>
        <dbReference type="EMBL" id="RCX18409.1"/>
    </source>
</evidence>
<name>A0A369BA47_9FIRM</name>
<dbReference type="EMBL" id="QPJT01000005">
    <property type="protein sequence ID" value="RCX18409.1"/>
    <property type="molecule type" value="Genomic_DNA"/>
</dbReference>
<feature type="domain" description="DUF3048" evidence="3">
    <location>
        <begin position="224"/>
        <end position="337"/>
    </location>
</feature>
<sequence length="349" mass="39104">MKKIGLMLAALFLLLIMLSACSNDAKEIIAEQDSTSEQTFIPAEDTGIEEEPAQEDAFIMPVEGKRPYAVMIDNEGSKPLPQGGIKKAQIVYEMIAEGGVTRLMPIFWNADGELIGPVRSSRHYFLDYVMEHDAIYVHFGWSPLAKSDISKLKINNINGVGKGGEAFWDLTKDKNNWQDSYTSAKNLDECVGRLKYPVSTDKKLIFSYNASDVEPGTGEKAEKIKIKYSGGYVCSYEYDSSSKKYSRFRQGKPHMERADNTQLTAKNIIIQYVANKRISGDREDRQELSNIGSGRGLFISCGKMMEITWSKKSRSSKTEYMDMEGKPVLLNPGQTWIQIVPKGNNAVIE</sequence>
<feature type="signal peptide" evidence="1">
    <location>
        <begin position="1"/>
        <end position="25"/>
    </location>
</feature>
<dbReference type="InterPro" id="IPR035328">
    <property type="entry name" value="DUF3048_C"/>
</dbReference>
<dbReference type="RefSeq" id="WP_114296951.1">
    <property type="nucleotide sequence ID" value="NZ_QPJT01000005.1"/>
</dbReference>
<feature type="domain" description="DUF3048" evidence="2">
    <location>
        <begin position="64"/>
        <end position="190"/>
    </location>
</feature>
<evidence type="ECO:0000259" key="3">
    <source>
        <dbReference type="Pfam" id="PF17479"/>
    </source>
</evidence>
<proteinExistence type="predicted"/>
<dbReference type="SUPFAM" id="SSF159774">
    <property type="entry name" value="YerB-like"/>
    <property type="match status" value="1"/>
</dbReference>
<organism evidence="4 5">
    <name type="scientific">Anaerobacterium chartisolvens</name>
    <dbReference type="NCBI Taxonomy" id="1297424"/>
    <lineage>
        <taxon>Bacteria</taxon>
        <taxon>Bacillati</taxon>
        <taxon>Bacillota</taxon>
        <taxon>Clostridia</taxon>
        <taxon>Eubacteriales</taxon>
        <taxon>Oscillospiraceae</taxon>
        <taxon>Anaerobacterium</taxon>
    </lineage>
</organism>
<dbReference type="Gene3D" id="3.50.90.10">
    <property type="entry name" value="YerB-like"/>
    <property type="match status" value="1"/>
</dbReference>
<dbReference type="PROSITE" id="PS51257">
    <property type="entry name" value="PROKAR_LIPOPROTEIN"/>
    <property type="match status" value="1"/>
</dbReference>